<evidence type="ECO:0000313" key="2">
    <source>
        <dbReference type="Proteomes" id="UP001472677"/>
    </source>
</evidence>
<evidence type="ECO:0000313" key="1">
    <source>
        <dbReference type="EMBL" id="KAK8568991.1"/>
    </source>
</evidence>
<sequence length="87" mass="9382">MDRSHVVLFSFIPVQESVVPIEEPIVTDQDNILASNPKPAMCDLPIVAPQIFVPDVISFTTPVAEVPFAYGVVNLIDTNTGVSSKSI</sequence>
<keyword evidence="2" id="KW-1185">Reference proteome</keyword>
<name>A0ABR2F201_9ROSI</name>
<comment type="caution">
    <text evidence="1">The sequence shown here is derived from an EMBL/GenBank/DDBJ whole genome shotgun (WGS) entry which is preliminary data.</text>
</comment>
<protein>
    <submittedName>
        <fullName evidence="1">Uncharacterized protein</fullName>
    </submittedName>
</protein>
<accession>A0ABR2F201</accession>
<reference evidence="1 2" key="1">
    <citation type="journal article" date="2024" name="G3 (Bethesda)">
        <title>Genome assembly of Hibiscus sabdariffa L. provides insights into metabolisms of medicinal natural products.</title>
        <authorList>
            <person name="Kim T."/>
        </authorList>
    </citation>
    <scope>NUCLEOTIDE SEQUENCE [LARGE SCALE GENOMIC DNA]</scope>
    <source>
        <strain evidence="1">TK-2024</strain>
        <tissue evidence="1">Old leaves</tissue>
    </source>
</reference>
<organism evidence="1 2">
    <name type="scientific">Hibiscus sabdariffa</name>
    <name type="common">roselle</name>
    <dbReference type="NCBI Taxonomy" id="183260"/>
    <lineage>
        <taxon>Eukaryota</taxon>
        <taxon>Viridiplantae</taxon>
        <taxon>Streptophyta</taxon>
        <taxon>Embryophyta</taxon>
        <taxon>Tracheophyta</taxon>
        <taxon>Spermatophyta</taxon>
        <taxon>Magnoliopsida</taxon>
        <taxon>eudicotyledons</taxon>
        <taxon>Gunneridae</taxon>
        <taxon>Pentapetalae</taxon>
        <taxon>rosids</taxon>
        <taxon>malvids</taxon>
        <taxon>Malvales</taxon>
        <taxon>Malvaceae</taxon>
        <taxon>Malvoideae</taxon>
        <taxon>Hibiscus</taxon>
    </lineage>
</organism>
<dbReference type="Proteomes" id="UP001472677">
    <property type="component" value="Unassembled WGS sequence"/>
</dbReference>
<proteinExistence type="predicted"/>
<dbReference type="EMBL" id="JBBPBM010000009">
    <property type="protein sequence ID" value="KAK8568991.1"/>
    <property type="molecule type" value="Genomic_DNA"/>
</dbReference>
<gene>
    <name evidence="1" type="ORF">V6N12_007524</name>
</gene>